<evidence type="ECO:0000313" key="20">
    <source>
        <dbReference type="EMBL" id="KAF7637993.1"/>
    </source>
</evidence>
<dbReference type="InterPro" id="IPR013806">
    <property type="entry name" value="Kringle-like"/>
</dbReference>
<dbReference type="EMBL" id="JABEBT010000016">
    <property type="protein sequence ID" value="KAF7637993.1"/>
    <property type="molecule type" value="Genomic_DNA"/>
</dbReference>
<dbReference type="EC" id="2.7.10.1" evidence="3"/>
<dbReference type="Proteomes" id="UP000605970">
    <property type="component" value="Unassembled WGS sequence"/>
</dbReference>
<evidence type="ECO:0000256" key="7">
    <source>
        <dbReference type="ARBA" id="ARBA00022741"/>
    </source>
</evidence>
<dbReference type="PROSITE" id="PS50070">
    <property type="entry name" value="KRINGLE_2"/>
    <property type="match status" value="1"/>
</dbReference>
<dbReference type="GO" id="GO:0043235">
    <property type="term" value="C:receptor complex"/>
    <property type="evidence" value="ECO:0007669"/>
    <property type="project" value="TreeGrafter"/>
</dbReference>
<dbReference type="GO" id="GO:0061564">
    <property type="term" value="P:axon development"/>
    <property type="evidence" value="ECO:0007669"/>
    <property type="project" value="UniProtKB-ARBA"/>
</dbReference>
<proteinExistence type="predicted"/>
<dbReference type="Gene3D" id="1.10.510.10">
    <property type="entry name" value="Transferase(Phosphotransferase) domain 1"/>
    <property type="match status" value="1"/>
</dbReference>
<evidence type="ECO:0000256" key="5">
    <source>
        <dbReference type="ARBA" id="ARBA00022572"/>
    </source>
</evidence>
<keyword evidence="10 16" id="KW-0472">Membrane</keyword>
<dbReference type="PANTHER" id="PTHR24416:SF611">
    <property type="entry name" value="TYROSINE-PROTEIN KINASE TRANSMEMBRANE RECEPTOR ROR"/>
    <property type="match status" value="1"/>
</dbReference>
<dbReference type="OrthoDB" id="2431000at2759"/>
<dbReference type="GO" id="GO:0005886">
    <property type="term" value="C:plasma membrane"/>
    <property type="evidence" value="ECO:0007669"/>
    <property type="project" value="TreeGrafter"/>
</dbReference>
<dbReference type="GO" id="GO:0012505">
    <property type="term" value="C:endomembrane system"/>
    <property type="evidence" value="ECO:0007669"/>
    <property type="project" value="UniProtKB-SubCell"/>
</dbReference>
<dbReference type="CDD" id="cd00192">
    <property type="entry name" value="PTKc"/>
    <property type="match status" value="1"/>
</dbReference>
<evidence type="ECO:0000259" key="17">
    <source>
        <dbReference type="PROSITE" id="PS50011"/>
    </source>
</evidence>
<dbReference type="GO" id="GO:0007169">
    <property type="term" value="P:cell surface receptor protein tyrosine kinase signaling pathway"/>
    <property type="evidence" value="ECO:0007669"/>
    <property type="project" value="TreeGrafter"/>
</dbReference>
<keyword evidence="21" id="KW-1185">Reference proteome</keyword>
<dbReference type="Gene3D" id="2.40.20.10">
    <property type="entry name" value="Plasminogen Kringle 4"/>
    <property type="match status" value="1"/>
</dbReference>
<evidence type="ECO:0000256" key="9">
    <source>
        <dbReference type="ARBA" id="ARBA00022840"/>
    </source>
</evidence>
<comment type="subcellular location">
    <subcellularLocation>
        <location evidence="1">Endomembrane system</location>
    </subcellularLocation>
    <subcellularLocation>
        <location evidence="2">Membrane</location>
        <topology evidence="2">Single-pass type I membrane protein</topology>
    </subcellularLocation>
</comment>
<dbReference type="GO" id="GO:0004714">
    <property type="term" value="F:transmembrane receptor protein tyrosine kinase activity"/>
    <property type="evidence" value="ECO:0007669"/>
    <property type="project" value="UniProtKB-EC"/>
</dbReference>
<evidence type="ECO:0000256" key="11">
    <source>
        <dbReference type="ARBA" id="ARBA00023137"/>
    </source>
</evidence>
<keyword evidence="5 14" id="KW-0420">Kringle</keyword>
<feature type="domain" description="FZ" evidence="18">
    <location>
        <begin position="45"/>
        <end position="181"/>
    </location>
</feature>
<dbReference type="InterPro" id="IPR050122">
    <property type="entry name" value="RTK"/>
</dbReference>
<evidence type="ECO:0000259" key="18">
    <source>
        <dbReference type="PROSITE" id="PS50038"/>
    </source>
</evidence>
<evidence type="ECO:0000256" key="3">
    <source>
        <dbReference type="ARBA" id="ARBA00011902"/>
    </source>
</evidence>
<evidence type="ECO:0000256" key="1">
    <source>
        <dbReference type="ARBA" id="ARBA00004308"/>
    </source>
</evidence>
<dbReference type="InterPro" id="IPR000001">
    <property type="entry name" value="Kringle"/>
</dbReference>
<evidence type="ECO:0000256" key="6">
    <source>
        <dbReference type="ARBA" id="ARBA00022679"/>
    </source>
</evidence>
<evidence type="ECO:0000256" key="4">
    <source>
        <dbReference type="ARBA" id="ARBA00022553"/>
    </source>
</evidence>
<keyword evidence="8" id="KW-0418">Kinase</keyword>
<feature type="domain" description="Kringle" evidence="19">
    <location>
        <begin position="199"/>
        <end position="280"/>
    </location>
</feature>
<dbReference type="SUPFAM" id="SSF56112">
    <property type="entry name" value="Protein kinase-like (PK-like)"/>
    <property type="match status" value="1"/>
</dbReference>
<keyword evidence="7" id="KW-0547">Nucleotide-binding</keyword>
<gene>
    <name evidence="20" type="ORF">Mgra_00002696</name>
</gene>
<evidence type="ECO:0000259" key="19">
    <source>
        <dbReference type="PROSITE" id="PS50070"/>
    </source>
</evidence>
<evidence type="ECO:0000256" key="13">
    <source>
        <dbReference type="ARBA" id="ARBA00051243"/>
    </source>
</evidence>
<dbReference type="SMART" id="SM00130">
    <property type="entry name" value="KR"/>
    <property type="match status" value="1"/>
</dbReference>
<dbReference type="AlphaFoldDB" id="A0A8S9ZW86"/>
<accession>A0A8S9ZW86</accession>
<keyword evidence="9" id="KW-0067">ATP-binding</keyword>
<keyword evidence="16" id="KW-1133">Transmembrane helix</keyword>
<dbReference type="CDD" id="cd00108">
    <property type="entry name" value="KR"/>
    <property type="match status" value="1"/>
</dbReference>
<dbReference type="Pfam" id="PF00051">
    <property type="entry name" value="Kringle"/>
    <property type="match status" value="1"/>
</dbReference>
<dbReference type="GO" id="GO:0048680">
    <property type="term" value="P:positive regulation of axon regeneration"/>
    <property type="evidence" value="ECO:0007669"/>
    <property type="project" value="UniProtKB-ARBA"/>
</dbReference>
<dbReference type="PROSITE" id="PS50011">
    <property type="entry name" value="PROTEIN_KINASE_DOM"/>
    <property type="match status" value="1"/>
</dbReference>
<keyword evidence="4" id="KW-0597">Phosphoprotein</keyword>
<name>A0A8S9ZW86_9BILA</name>
<dbReference type="InterPro" id="IPR011009">
    <property type="entry name" value="Kinase-like_dom_sf"/>
</dbReference>
<evidence type="ECO:0000256" key="8">
    <source>
        <dbReference type="ARBA" id="ARBA00022777"/>
    </source>
</evidence>
<evidence type="ECO:0000256" key="10">
    <source>
        <dbReference type="ARBA" id="ARBA00023136"/>
    </source>
</evidence>
<feature type="domain" description="Protein kinase" evidence="17">
    <location>
        <begin position="556"/>
        <end position="833"/>
    </location>
</feature>
<dbReference type="PANTHER" id="PTHR24416">
    <property type="entry name" value="TYROSINE-PROTEIN KINASE RECEPTOR"/>
    <property type="match status" value="1"/>
</dbReference>
<evidence type="ECO:0000256" key="14">
    <source>
        <dbReference type="PROSITE-ProRule" id="PRU00121"/>
    </source>
</evidence>
<dbReference type="PRINTS" id="PR00109">
    <property type="entry name" value="TYRKINASE"/>
</dbReference>
<dbReference type="PROSITE" id="PS00109">
    <property type="entry name" value="PROTEIN_KINASE_TYR"/>
    <property type="match status" value="1"/>
</dbReference>
<dbReference type="GO" id="GO:0017147">
    <property type="term" value="F:Wnt-protein binding"/>
    <property type="evidence" value="ECO:0007669"/>
    <property type="project" value="TreeGrafter"/>
</dbReference>
<protein>
    <recommendedName>
        <fullName evidence="3">receptor protein-tyrosine kinase</fullName>
        <ecNumber evidence="3">2.7.10.1</ecNumber>
    </recommendedName>
</protein>
<dbReference type="InterPro" id="IPR038178">
    <property type="entry name" value="Kringle_sf"/>
</dbReference>
<feature type="compositionally biased region" description="Polar residues" evidence="15">
    <location>
        <begin position="523"/>
        <end position="537"/>
    </location>
</feature>
<feature type="transmembrane region" description="Helical" evidence="16">
    <location>
        <begin position="319"/>
        <end position="341"/>
    </location>
</feature>
<keyword evidence="6" id="KW-0808">Transferase</keyword>
<sequence>MKNINSEQSLDDSWRVPSSAAGPGYIPLGKESNNNNGRWLDGQSIRKGDCIIYKGEACSQFLKGKHIKILTDRESIYDSEKDLLAALMTVRVLPGLSEQCRHFMHQVACYHMFKVCDPSISSTGSSNIISLCRDDCINLKNSLCPNEFTMATQYDLIGDGPKALLPNCETLPPLTQNCLHILGRSESPSSNNPTTTMHWCFKGLGTKYQGNSAITRSNRPCIDWPNSSNEFNIGEHPQLINAKNYCRNPSKNSQFNEPWCYTFSPGGQSLIAEPCNVPRCPPNLYPELDDSHLTTTANNNNILESFFSFWNSLSSQSQFLALTSALGAFAFILFICCVFCCKNSGRRRRRKFNKNGGQQCGEIMNEDEGCGGGGTNVCVGGTLQQPESASSMISGSLAKQQKLSVHPYPQQQHILMHNCNGGIVGGSAGGGSTTLSGSDMNSAFYRKVRDERIRLGNNAEELLNPLLPSIEQQHFQIGYQQQLFEMPQQQFRPSYWDNSGTLNSATASAYPPPHGSAYYAPQSMKSQQAYNSPHTSTEPPPAEPYQIAHIQERQIKFSDRILGEDSSTQLILGEWIGGMLSGAALQVALKTLKSNMPQHLIEEQFKEEIQAIGFFEHPNVLRLFGVSFLGGRNLCAVFDYMIHGDLVEFLKVREPRNINDINDEQERQRNSEDFLKISLQITSGMAYLASNGFIHKDLSARNCLVGDQQIIKICNFAKMRKQYEKDYYKLNSNCRGVPLRWMSKEALNEGRYGQASDVYAFGVCLWEIYTYARQPYEGCTDEQVIQFIQEGSYLSIPEFCPPAVFAQMVGCFNENANRRPNFSELNLKFQKWCQNGQISALHMQQNRANSSIHSGGSGSGIITNNGGINNKIIIKQQQGYPSIGGNVPSPAPNNTTILAGNLNEDKTKQLQKQLISNGIVHSTPIG</sequence>
<dbReference type="InterPro" id="IPR036790">
    <property type="entry name" value="Frizzled_dom_sf"/>
</dbReference>
<dbReference type="CDD" id="cd07459">
    <property type="entry name" value="CRD_TK_ROR_like"/>
    <property type="match status" value="1"/>
</dbReference>
<dbReference type="InterPro" id="IPR041775">
    <property type="entry name" value="Ror-like_CRD"/>
</dbReference>
<evidence type="ECO:0000256" key="2">
    <source>
        <dbReference type="ARBA" id="ARBA00004479"/>
    </source>
</evidence>
<comment type="caution">
    <text evidence="20">The sequence shown here is derived from an EMBL/GenBank/DDBJ whole genome shotgun (WGS) entry which is preliminary data.</text>
</comment>
<reference evidence="20" key="1">
    <citation type="journal article" date="2020" name="Ecol. Evol.">
        <title>Genome structure and content of the rice root-knot nematode (Meloidogyne graminicola).</title>
        <authorList>
            <person name="Phan N.T."/>
            <person name="Danchin E.G.J."/>
            <person name="Klopp C."/>
            <person name="Perfus-Barbeoch L."/>
            <person name="Kozlowski D.K."/>
            <person name="Koutsovoulos G.D."/>
            <person name="Lopez-Roques C."/>
            <person name="Bouchez O."/>
            <person name="Zahm M."/>
            <person name="Besnard G."/>
            <person name="Bellafiore S."/>
        </authorList>
    </citation>
    <scope>NUCLEOTIDE SEQUENCE</scope>
    <source>
        <strain evidence="20">VN-18</strain>
    </source>
</reference>
<dbReference type="InterPro" id="IPR020067">
    <property type="entry name" value="Frizzled_dom"/>
</dbReference>
<evidence type="ECO:0000256" key="12">
    <source>
        <dbReference type="ARBA" id="ARBA00023157"/>
    </source>
</evidence>
<organism evidence="20 21">
    <name type="scientific">Meloidogyne graminicola</name>
    <dbReference type="NCBI Taxonomy" id="189291"/>
    <lineage>
        <taxon>Eukaryota</taxon>
        <taxon>Metazoa</taxon>
        <taxon>Ecdysozoa</taxon>
        <taxon>Nematoda</taxon>
        <taxon>Chromadorea</taxon>
        <taxon>Rhabditida</taxon>
        <taxon>Tylenchina</taxon>
        <taxon>Tylenchomorpha</taxon>
        <taxon>Tylenchoidea</taxon>
        <taxon>Meloidogynidae</taxon>
        <taxon>Meloidogyninae</taxon>
        <taxon>Meloidogyne</taxon>
    </lineage>
</organism>
<evidence type="ECO:0000313" key="21">
    <source>
        <dbReference type="Proteomes" id="UP000605970"/>
    </source>
</evidence>
<dbReference type="InterPro" id="IPR008266">
    <property type="entry name" value="Tyr_kinase_AS"/>
</dbReference>
<dbReference type="Gene3D" id="1.10.2000.10">
    <property type="entry name" value="Frizzled cysteine-rich domain"/>
    <property type="match status" value="1"/>
</dbReference>
<feature type="region of interest" description="Disordered" evidence="15">
    <location>
        <begin position="513"/>
        <end position="542"/>
    </location>
</feature>
<dbReference type="GO" id="GO:0005524">
    <property type="term" value="F:ATP binding"/>
    <property type="evidence" value="ECO:0007669"/>
    <property type="project" value="UniProtKB-KW"/>
</dbReference>
<comment type="catalytic activity">
    <reaction evidence="13">
        <text>L-tyrosyl-[protein] + ATP = O-phospho-L-tyrosyl-[protein] + ADP + H(+)</text>
        <dbReference type="Rhea" id="RHEA:10596"/>
        <dbReference type="Rhea" id="RHEA-COMP:10136"/>
        <dbReference type="Rhea" id="RHEA-COMP:20101"/>
        <dbReference type="ChEBI" id="CHEBI:15378"/>
        <dbReference type="ChEBI" id="CHEBI:30616"/>
        <dbReference type="ChEBI" id="CHEBI:46858"/>
        <dbReference type="ChEBI" id="CHEBI:61978"/>
        <dbReference type="ChEBI" id="CHEBI:456216"/>
        <dbReference type="EC" id="2.7.10.1"/>
    </reaction>
</comment>
<dbReference type="FunFam" id="1.10.510.10:FF:001512">
    <property type="entry name" value="Receptor tyrosine-protein kinase erbB-2"/>
    <property type="match status" value="1"/>
</dbReference>
<dbReference type="SUPFAM" id="SSF57440">
    <property type="entry name" value="Kringle-like"/>
    <property type="match status" value="1"/>
</dbReference>
<dbReference type="Pfam" id="PF07714">
    <property type="entry name" value="PK_Tyr_Ser-Thr"/>
    <property type="match status" value="1"/>
</dbReference>
<evidence type="ECO:0000256" key="15">
    <source>
        <dbReference type="SAM" id="MobiDB-lite"/>
    </source>
</evidence>
<dbReference type="InterPro" id="IPR001245">
    <property type="entry name" value="Ser-Thr/Tyr_kinase_cat_dom"/>
</dbReference>
<keyword evidence="16" id="KW-0812">Transmembrane</keyword>
<comment type="caution">
    <text evidence="14">Lacks conserved residue(s) required for the propagation of feature annotation.</text>
</comment>
<keyword evidence="11" id="KW-0829">Tyrosine-protein kinase</keyword>
<keyword evidence="12 14" id="KW-1015">Disulfide bond</keyword>
<dbReference type="PROSITE" id="PS50038">
    <property type="entry name" value="FZ"/>
    <property type="match status" value="1"/>
</dbReference>
<evidence type="ECO:0000256" key="16">
    <source>
        <dbReference type="SAM" id="Phobius"/>
    </source>
</evidence>
<feature type="disulfide bond" evidence="14">
    <location>
        <begin position="221"/>
        <end position="260"/>
    </location>
</feature>
<dbReference type="InterPro" id="IPR000719">
    <property type="entry name" value="Prot_kinase_dom"/>
</dbReference>